<reference evidence="1 2" key="1">
    <citation type="journal article" date="2019" name="G3 (Bethesda)">
        <title>Sequencing of a Wild Apple (Malus baccata) Genome Unravels the Differences Between Cultivated and Wild Apple Species Regarding Disease Resistance and Cold Tolerance.</title>
        <authorList>
            <person name="Chen X."/>
        </authorList>
    </citation>
    <scope>NUCLEOTIDE SEQUENCE [LARGE SCALE GENOMIC DNA]</scope>
    <source>
        <strain evidence="2">cv. Shandingzi</strain>
        <tissue evidence="1">Leaves</tissue>
    </source>
</reference>
<dbReference type="Proteomes" id="UP000315295">
    <property type="component" value="Unassembled WGS sequence"/>
</dbReference>
<gene>
    <name evidence="1" type="ORF">C1H46_008771</name>
</gene>
<accession>A0A540N3K3</accession>
<comment type="caution">
    <text evidence="1">The sequence shown here is derived from an EMBL/GenBank/DDBJ whole genome shotgun (WGS) entry which is preliminary data.</text>
</comment>
<organism evidence="1 2">
    <name type="scientific">Malus baccata</name>
    <name type="common">Siberian crab apple</name>
    <name type="synonym">Pyrus baccata</name>
    <dbReference type="NCBI Taxonomy" id="106549"/>
    <lineage>
        <taxon>Eukaryota</taxon>
        <taxon>Viridiplantae</taxon>
        <taxon>Streptophyta</taxon>
        <taxon>Embryophyta</taxon>
        <taxon>Tracheophyta</taxon>
        <taxon>Spermatophyta</taxon>
        <taxon>Magnoliopsida</taxon>
        <taxon>eudicotyledons</taxon>
        <taxon>Gunneridae</taxon>
        <taxon>Pentapetalae</taxon>
        <taxon>rosids</taxon>
        <taxon>fabids</taxon>
        <taxon>Rosales</taxon>
        <taxon>Rosaceae</taxon>
        <taxon>Amygdaloideae</taxon>
        <taxon>Maleae</taxon>
        <taxon>Malus</taxon>
    </lineage>
</organism>
<evidence type="ECO:0000313" key="1">
    <source>
        <dbReference type="EMBL" id="TQE05638.1"/>
    </source>
</evidence>
<dbReference type="AlphaFoldDB" id="A0A540N3K3"/>
<proteinExistence type="predicted"/>
<protein>
    <submittedName>
        <fullName evidence="1">Uncharacterized protein</fullName>
    </submittedName>
</protein>
<sequence length="54" mass="5887">MRAKALGARERVCVCSRDSVVQNEGKAAGAGCNPTQKKKKSVEPFYPSVHFTFT</sequence>
<dbReference type="EMBL" id="VIEB01000118">
    <property type="protein sequence ID" value="TQE05638.1"/>
    <property type="molecule type" value="Genomic_DNA"/>
</dbReference>
<keyword evidence="2" id="KW-1185">Reference proteome</keyword>
<name>A0A540N3K3_MALBA</name>
<evidence type="ECO:0000313" key="2">
    <source>
        <dbReference type="Proteomes" id="UP000315295"/>
    </source>
</evidence>